<name>A0A4E9EDA4_GIBZA</name>
<dbReference type="EMBL" id="CAAKMV010000135">
    <property type="protein sequence ID" value="VIO58737.1"/>
    <property type="molecule type" value="Genomic_DNA"/>
</dbReference>
<proteinExistence type="predicted"/>
<sequence length="126" mass="13700">MQPCGNSSWCCTQYYPTVNAANSAADAVQKRKSNPKANLSLPRSMRHSYSAGGTIFNDGHVSTFYFPNVSGYATRAMKRGRFVTSIYHVLASSTSLYIAASGVVEICFDVLKNIFRLTPANKASTS</sequence>
<evidence type="ECO:0000313" key="2">
    <source>
        <dbReference type="EMBL" id="VIO58737.1"/>
    </source>
</evidence>
<gene>
    <name evidence="2" type="ORF">FUG_LOCUS318410</name>
    <name evidence="1" type="ORF">MDCFG202_LOCUS449366</name>
</gene>
<accession>A0A4E9EDA4</accession>
<organism evidence="2">
    <name type="scientific">Gibberella zeae</name>
    <name type="common">Wheat head blight fungus</name>
    <name type="synonym">Fusarium graminearum</name>
    <dbReference type="NCBI Taxonomy" id="5518"/>
    <lineage>
        <taxon>Eukaryota</taxon>
        <taxon>Fungi</taxon>
        <taxon>Dikarya</taxon>
        <taxon>Ascomycota</taxon>
        <taxon>Pezizomycotina</taxon>
        <taxon>Sordariomycetes</taxon>
        <taxon>Hypocreomycetidae</taxon>
        <taxon>Hypocreales</taxon>
        <taxon>Nectriaceae</taxon>
        <taxon>Fusarium</taxon>
    </lineage>
</organism>
<protein>
    <submittedName>
        <fullName evidence="2">Uncharacterized protein</fullName>
    </submittedName>
</protein>
<dbReference type="AlphaFoldDB" id="A0A4E9EDA4"/>
<dbReference type="Proteomes" id="UP000746612">
    <property type="component" value="Unassembled WGS sequence"/>
</dbReference>
<dbReference type="EMBL" id="CAJPIJ010000163">
    <property type="protein sequence ID" value="CAG1999166.1"/>
    <property type="molecule type" value="Genomic_DNA"/>
</dbReference>
<reference evidence="1" key="2">
    <citation type="submission" date="2021-03" db="EMBL/GenBank/DDBJ databases">
        <authorList>
            <person name="Alouane T."/>
            <person name="Langin T."/>
            <person name="Bonhomme L."/>
        </authorList>
    </citation>
    <scope>NUCLEOTIDE SEQUENCE</scope>
    <source>
        <strain evidence="1">MDC_Fg202</strain>
    </source>
</reference>
<reference evidence="2" key="1">
    <citation type="submission" date="2019-04" db="EMBL/GenBank/DDBJ databases">
        <authorList>
            <person name="Melise S."/>
            <person name="Noan J."/>
            <person name="Okalmin O."/>
        </authorList>
    </citation>
    <scope>NUCLEOTIDE SEQUENCE</scope>
    <source>
        <strain evidence="2">FN9</strain>
    </source>
</reference>
<evidence type="ECO:0000313" key="1">
    <source>
        <dbReference type="EMBL" id="CAG1999166.1"/>
    </source>
</evidence>